<proteinExistence type="predicted"/>
<name>A0A6L6PXJ6_9BURK</name>
<keyword evidence="4" id="KW-1185">Reference proteome</keyword>
<reference evidence="3 4" key="1">
    <citation type="submission" date="2019-11" db="EMBL/GenBank/DDBJ databases">
        <title>Type strains purchased from KCTC, JCM and DSMZ.</title>
        <authorList>
            <person name="Lu H."/>
        </authorList>
    </citation>
    <scope>NUCLEOTIDE SEQUENCE [LARGE SCALE GENOMIC DNA]</scope>
    <source>
        <strain evidence="3 4">KCTC 42409</strain>
    </source>
</reference>
<feature type="chain" id="PRO_5026936982" description="Lipoprotein" evidence="2">
    <location>
        <begin position="20"/>
        <end position="80"/>
    </location>
</feature>
<dbReference type="AlphaFoldDB" id="A0A6L6PXJ6"/>
<evidence type="ECO:0000313" key="3">
    <source>
        <dbReference type="EMBL" id="MTW01432.1"/>
    </source>
</evidence>
<comment type="caution">
    <text evidence="3">The sequence shown here is derived from an EMBL/GenBank/DDBJ whole genome shotgun (WGS) entry which is preliminary data.</text>
</comment>
<gene>
    <name evidence="3" type="ORF">GM668_04950</name>
</gene>
<dbReference type="RefSeq" id="WP_155437843.1">
    <property type="nucleotide sequence ID" value="NZ_WNLA01000002.1"/>
</dbReference>
<feature type="region of interest" description="Disordered" evidence="1">
    <location>
        <begin position="57"/>
        <end position="80"/>
    </location>
</feature>
<accession>A0A6L6PXJ6</accession>
<keyword evidence="2" id="KW-0732">Signal</keyword>
<dbReference type="Proteomes" id="UP000484015">
    <property type="component" value="Unassembled WGS sequence"/>
</dbReference>
<evidence type="ECO:0000256" key="2">
    <source>
        <dbReference type="SAM" id="SignalP"/>
    </source>
</evidence>
<dbReference type="EMBL" id="WNLA01000002">
    <property type="protein sequence ID" value="MTW01432.1"/>
    <property type="molecule type" value="Genomic_DNA"/>
</dbReference>
<evidence type="ECO:0000256" key="1">
    <source>
        <dbReference type="SAM" id="MobiDB-lite"/>
    </source>
</evidence>
<sequence>MKIFHMMAAALLLALAACGGGSTDTPPTANPPVVTPPATMLDAFVKAVQGYLGIAPDTEPADVAGASVTEPDNTEPEKVE</sequence>
<protein>
    <recommendedName>
        <fullName evidence="5">Lipoprotein</fullName>
    </recommendedName>
</protein>
<evidence type="ECO:0000313" key="4">
    <source>
        <dbReference type="Proteomes" id="UP000484015"/>
    </source>
</evidence>
<dbReference type="PROSITE" id="PS51257">
    <property type="entry name" value="PROKAR_LIPOPROTEIN"/>
    <property type="match status" value="1"/>
</dbReference>
<organism evidence="3 4">
    <name type="scientific">Pseudoduganella ginsengisoli</name>
    <dbReference type="NCBI Taxonomy" id="1462440"/>
    <lineage>
        <taxon>Bacteria</taxon>
        <taxon>Pseudomonadati</taxon>
        <taxon>Pseudomonadota</taxon>
        <taxon>Betaproteobacteria</taxon>
        <taxon>Burkholderiales</taxon>
        <taxon>Oxalobacteraceae</taxon>
        <taxon>Telluria group</taxon>
        <taxon>Pseudoduganella</taxon>
    </lineage>
</organism>
<feature type="signal peptide" evidence="2">
    <location>
        <begin position="1"/>
        <end position="19"/>
    </location>
</feature>
<evidence type="ECO:0008006" key="5">
    <source>
        <dbReference type="Google" id="ProtNLM"/>
    </source>
</evidence>